<dbReference type="Proteomes" id="UP000000844">
    <property type="component" value="Chromosome"/>
</dbReference>
<protein>
    <submittedName>
        <fullName evidence="4">Uncharacterized protein</fullName>
    </submittedName>
</protein>
<evidence type="ECO:0000313" key="5">
    <source>
        <dbReference type="Proteomes" id="UP000000844"/>
    </source>
</evidence>
<feature type="region of interest" description="Disordered" evidence="2">
    <location>
        <begin position="448"/>
        <end position="546"/>
    </location>
</feature>
<feature type="transmembrane region" description="Helical" evidence="3">
    <location>
        <begin position="285"/>
        <end position="307"/>
    </location>
</feature>
<accession>D3Q384</accession>
<dbReference type="KEGG" id="sna:Snas_0336"/>
<feature type="transmembrane region" description="Helical" evidence="3">
    <location>
        <begin position="200"/>
        <end position="220"/>
    </location>
</feature>
<keyword evidence="1" id="KW-0175">Coiled coil</keyword>
<dbReference type="RefSeq" id="WP_013015625.1">
    <property type="nucleotide sequence ID" value="NC_013947.1"/>
</dbReference>
<sequence>MISIGDYPKGKEMSVTDAAHASTEYPVPARLPVAPASGGETLVVPPMPRVPEGATCLACLPKVKQLSAQLELVAAERDDLAAAVEGFREEVSTQKAQTVVARQQRDDLHDENQVLSQRLTEAEALAEEAVQARSTAEAALADTETLSTENTDLRSELDAVIAERDRLAAESKVKDDKAAKLAAAKLRAAEARKSARRFRVVAPSFVFYLICLSGALYGLVEVLHGVFGWDYQYAIPLGLALELAGIKFKLDADAQLDAGEDAKTTQRVSKIVAALIIGLNVGGHIWLIMPGQAVAFGTLSALGYLSWTNRSSFMRRLTMRAEGRADATHLHFTKADERQYGKAAVDQARQLAAADIAGELTKHEALQKGAEMVAAAEQAADDANRERRLVTLVRNLKRAEYPANPELADVAVARMRPQQLASGLMASDAEHAAMVDSILDLLENRANGWSSKLGTRPGTKTGTRREPGRDETGNASGPESGNRQDKTGTETGSENTPESGNENPVSPAESRTTDKPGSHPDSVPGTDAKPQFGPAPKRKVKGCPNSRAARAIGKHISMTGSKPSIPDIAKQFKVSTSTADRWINGVYDFMSPTANGKDRP</sequence>
<keyword evidence="3" id="KW-0472">Membrane</keyword>
<feature type="compositionally biased region" description="Basic and acidic residues" evidence="2">
    <location>
        <begin position="463"/>
        <end position="472"/>
    </location>
</feature>
<dbReference type="HOGENOM" id="CLU_454841_0_0_11"/>
<evidence type="ECO:0000313" key="4">
    <source>
        <dbReference type="EMBL" id="ADD40054.1"/>
    </source>
</evidence>
<reference evidence="4 5" key="1">
    <citation type="journal article" date="2009" name="Stand. Genomic Sci.">
        <title>Complete genome sequence of Stackebrandtia nassauensis type strain (LLR-40K-21).</title>
        <authorList>
            <person name="Munk C."/>
            <person name="Lapidus A."/>
            <person name="Copeland A."/>
            <person name="Jando M."/>
            <person name="Mayilraj S."/>
            <person name="Glavina Del Rio T."/>
            <person name="Nolan M."/>
            <person name="Chen F."/>
            <person name="Lucas S."/>
            <person name="Tice H."/>
            <person name="Cheng J.F."/>
            <person name="Han C."/>
            <person name="Detter J.C."/>
            <person name="Bruce D."/>
            <person name="Goodwin L."/>
            <person name="Chain P."/>
            <person name="Pitluck S."/>
            <person name="Goker M."/>
            <person name="Ovchinikova G."/>
            <person name="Pati A."/>
            <person name="Ivanova N."/>
            <person name="Mavromatis K."/>
            <person name="Chen A."/>
            <person name="Palaniappan K."/>
            <person name="Land M."/>
            <person name="Hauser L."/>
            <person name="Chang Y.J."/>
            <person name="Jeffries C.D."/>
            <person name="Bristow J."/>
            <person name="Eisen J.A."/>
            <person name="Markowitz V."/>
            <person name="Hugenholtz P."/>
            <person name="Kyrpides N.C."/>
            <person name="Klenk H.P."/>
        </authorList>
    </citation>
    <scope>NUCLEOTIDE SEQUENCE [LARGE SCALE GENOMIC DNA]</scope>
    <source>
        <strain evidence="5">DSM 44728 / CIP 108903 / NRRL B-16338 / NBRC 102104 / LLR-40K-21</strain>
    </source>
</reference>
<dbReference type="STRING" id="446470.Snas_0336"/>
<keyword evidence="3" id="KW-1133">Transmembrane helix</keyword>
<organism evidence="4 5">
    <name type="scientific">Stackebrandtia nassauensis (strain DSM 44728 / CIP 108903 / NRRL B-16338 / NBRC 102104 / LLR-40K-21)</name>
    <dbReference type="NCBI Taxonomy" id="446470"/>
    <lineage>
        <taxon>Bacteria</taxon>
        <taxon>Bacillati</taxon>
        <taxon>Actinomycetota</taxon>
        <taxon>Actinomycetes</taxon>
        <taxon>Glycomycetales</taxon>
        <taxon>Glycomycetaceae</taxon>
        <taxon>Stackebrandtia</taxon>
    </lineage>
</organism>
<evidence type="ECO:0000256" key="2">
    <source>
        <dbReference type="SAM" id="MobiDB-lite"/>
    </source>
</evidence>
<keyword evidence="3" id="KW-0812">Transmembrane</keyword>
<dbReference type="eggNOG" id="ENOG5033BY7">
    <property type="taxonomic scope" value="Bacteria"/>
</dbReference>
<feature type="coiled-coil region" evidence="1">
    <location>
        <begin position="63"/>
        <end position="170"/>
    </location>
</feature>
<dbReference type="AlphaFoldDB" id="D3Q384"/>
<dbReference type="EMBL" id="CP001778">
    <property type="protein sequence ID" value="ADD40054.1"/>
    <property type="molecule type" value="Genomic_DNA"/>
</dbReference>
<name>D3Q384_STANL</name>
<gene>
    <name evidence="4" type="ordered locus">Snas_0336</name>
</gene>
<evidence type="ECO:0000256" key="1">
    <source>
        <dbReference type="SAM" id="Coils"/>
    </source>
</evidence>
<proteinExistence type="predicted"/>
<feature type="compositionally biased region" description="Polar residues" evidence="2">
    <location>
        <begin position="489"/>
        <end position="504"/>
    </location>
</feature>
<keyword evidence="5" id="KW-1185">Reference proteome</keyword>
<evidence type="ECO:0000256" key="3">
    <source>
        <dbReference type="SAM" id="Phobius"/>
    </source>
</evidence>